<accession>A0A2T7DXV5</accession>
<dbReference type="PANTHER" id="PTHR47851:SF1">
    <property type="entry name" value="OS06G0588700 PROTEIN"/>
    <property type="match status" value="1"/>
</dbReference>
<dbReference type="InterPro" id="IPR024752">
    <property type="entry name" value="Myb/SANT-like_dom"/>
</dbReference>
<feature type="region of interest" description="Disordered" evidence="1">
    <location>
        <begin position="113"/>
        <end position="142"/>
    </location>
</feature>
<dbReference type="OrthoDB" id="653923at2759"/>
<dbReference type="Pfam" id="PF12776">
    <property type="entry name" value="Myb_DNA-bind_3"/>
    <property type="match status" value="1"/>
</dbReference>
<organism evidence="3 4">
    <name type="scientific">Panicum hallii var. hallii</name>
    <dbReference type="NCBI Taxonomy" id="1504633"/>
    <lineage>
        <taxon>Eukaryota</taxon>
        <taxon>Viridiplantae</taxon>
        <taxon>Streptophyta</taxon>
        <taxon>Embryophyta</taxon>
        <taxon>Tracheophyta</taxon>
        <taxon>Spermatophyta</taxon>
        <taxon>Magnoliopsida</taxon>
        <taxon>Liliopsida</taxon>
        <taxon>Poales</taxon>
        <taxon>Poaceae</taxon>
        <taxon>PACMAD clade</taxon>
        <taxon>Panicoideae</taxon>
        <taxon>Panicodae</taxon>
        <taxon>Paniceae</taxon>
        <taxon>Panicinae</taxon>
        <taxon>Panicum</taxon>
        <taxon>Panicum sect. Panicum</taxon>
    </lineage>
</organism>
<proteinExistence type="predicted"/>
<dbReference type="Gramene" id="PUZ60409">
    <property type="protein sequence ID" value="PUZ60409"/>
    <property type="gene ID" value="GQ55_4G123100"/>
</dbReference>
<gene>
    <name evidence="3" type="ORF">GQ55_4G123100</name>
</gene>
<evidence type="ECO:0000313" key="4">
    <source>
        <dbReference type="Proteomes" id="UP000244336"/>
    </source>
</evidence>
<reference evidence="3 4" key="1">
    <citation type="submission" date="2018-04" db="EMBL/GenBank/DDBJ databases">
        <title>WGS assembly of Panicum hallii var. hallii HAL2.</title>
        <authorList>
            <person name="Lovell J."/>
            <person name="Jenkins J."/>
            <person name="Lowry D."/>
            <person name="Mamidi S."/>
            <person name="Sreedasyam A."/>
            <person name="Weng X."/>
            <person name="Barry K."/>
            <person name="Bonette J."/>
            <person name="Campitelli B."/>
            <person name="Daum C."/>
            <person name="Gordon S."/>
            <person name="Gould B."/>
            <person name="Lipzen A."/>
            <person name="MacQueen A."/>
            <person name="Palacio-Mejia J."/>
            <person name="Plott C."/>
            <person name="Shakirov E."/>
            <person name="Shu S."/>
            <person name="Yoshinaga Y."/>
            <person name="Zane M."/>
            <person name="Rokhsar D."/>
            <person name="Grimwood J."/>
            <person name="Schmutz J."/>
            <person name="Juenger T."/>
        </authorList>
    </citation>
    <scope>NUCLEOTIDE SEQUENCE [LARGE SCALE GENOMIC DNA]</scope>
    <source>
        <strain evidence="4">cv. HAL2</strain>
    </source>
</reference>
<feature type="domain" description="Myb/SANT-like" evidence="2">
    <location>
        <begin position="29"/>
        <end position="81"/>
    </location>
</feature>
<dbReference type="PANTHER" id="PTHR47851">
    <property type="entry name" value="OS06G0588700 PROTEIN-RELATED"/>
    <property type="match status" value="1"/>
</dbReference>
<dbReference type="AlphaFoldDB" id="A0A2T7DXV5"/>
<evidence type="ECO:0000259" key="2">
    <source>
        <dbReference type="Pfam" id="PF12776"/>
    </source>
</evidence>
<evidence type="ECO:0000256" key="1">
    <source>
        <dbReference type="SAM" id="MobiDB-lite"/>
    </source>
</evidence>
<protein>
    <recommendedName>
        <fullName evidence="2">Myb/SANT-like domain-containing protein</fullName>
    </recommendedName>
</protein>
<dbReference type="STRING" id="1504633.A0A2T7DXV5"/>
<evidence type="ECO:0000313" key="3">
    <source>
        <dbReference type="EMBL" id="PUZ60409.1"/>
    </source>
</evidence>
<name>A0A2T7DXV5_9POAL</name>
<feature type="compositionally biased region" description="Acidic residues" evidence="1">
    <location>
        <begin position="133"/>
        <end position="142"/>
    </location>
</feature>
<keyword evidence="4" id="KW-1185">Reference proteome</keyword>
<sequence>MAENADWNEENTRLLCELFAEQVRAHNRKKTGLDYNKLQFKNKWDKMRKEYANWKRLTKETGLGWDPVKKTYTAPDSWWKKENKVYKGIAKFKDGPLQHEDLKTIMFEDIRNTGDDHWSPSSGAAPNTQKTEPDDDKDEDYEANEARGHWVQDQLNKLVSMSERSTASCESLARREDTSGCSIKDVMVLVRECGAVPGSKEHFIASQVFIKRAEREMFMALETLEERFQWLTMKHNWLTRNDSTM</sequence>
<dbReference type="EMBL" id="CM009752">
    <property type="protein sequence ID" value="PUZ60409.1"/>
    <property type="molecule type" value="Genomic_DNA"/>
</dbReference>
<feature type="compositionally biased region" description="Polar residues" evidence="1">
    <location>
        <begin position="119"/>
        <end position="130"/>
    </location>
</feature>
<dbReference type="Proteomes" id="UP000244336">
    <property type="component" value="Chromosome 4"/>
</dbReference>